<gene>
    <name evidence="1" type="ORF">DW653_16775</name>
</gene>
<accession>A0A414QMB4</accession>
<evidence type="ECO:0000313" key="2">
    <source>
        <dbReference type="Proteomes" id="UP000283485"/>
    </source>
</evidence>
<comment type="caution">
    <text evidence="1">The sequence shown here is derived from an EMBL/GenBank/DDBJ whole genome shotgun (WGS) entry which is preliminary data.</text>
</comment>
<reference evidence="1 2" key="1">
    <citation type="submission" date="2018-08" db="EMBL/GenBank/DDBJ databases">
        <title>A genome reference for cultivated species of the human gut microbiota.</title>
        <authorList>
            <person name="Zou Y."/>
            <person name="Xue W."/>
            <person name="Luo G."/>
        </authorList>
    </citation>
    <scope>NUCLEOTIDE SEQUENCE [LARGE SCALE GENOMIC DNA]</scope>
    <source>
        <strain evidence="1 2">AM23-23</strain>
    </source>
</reference>
<proteinExistence type="predicted"/>
<name>A0A414QMB4_9BACT</name>
<evidence type="ECO:0000313" key="1">
    <source>
        <dbReference type="EMBL" id="RHF81937.1"/>
    </source>
</evidence>
<dbReference type="Proteomes" id="UP000283485">
    <property type="component" value="Unassembled WGS sequence"/>
</dbReference>
<dbReference type="EMBL" id="QRHQ01000088">
    <property type="protein sequence ID" value="RHF81937.1"/>
    <property type="molecule type" value="Genomic_DNA"/>
</dbReference>
<dbReference type="AlphaFoldDB" id="A0A414QMB4"/>
<organism evidence="1 2">
    <name type="scientific">Phocaeicola plebeius</name>
    <dbReference type="NCBI Taxonomy" id="310297"/>
    <lineage>
        <taxon>Bacteria</taxon>
        <taxon>Pseudomonadati</taxon>
        <taxon>Bacteroidota</taxon>
        <taxon>Bacteroidia</taxon>
        <taxon>Bacteroidales</taxon>
        <taxon>Bacteroidaceae</taxon>
        <taxon>Phocaeicola</taxon>
    </lineage>
</organism>
<sequence length="62" mass="7190">MLSAHFYGNVQHIGVGRHSIRSPTRFSQDLRSGQVDVEAHVFYYVIKIFKQKNRLIGFLKAQ</sequence>
<protein>
    <submittedName>
        <fullName evidence="1">Uncharacterized protein</fullName>
    </submittedName>
</protein>